<dbReference type="SMART" id="SM00404">
    <property type="entry name" value="PTPc_motif"/>
    <property type="match status" value="1"/>
</dbReference>
<proteinExistence type="predicted"/>
<evidence type="ECO:0000259" key="3">
    <source>
        <dbReference type="PROSITE" id="PS50056"/>
    </source>
</evidence>
<dbReference type="InterPro" id="IPR000242">
    <property type="entry name" value="PTP_cat"/>
</dbReference>
<feature type="region of interest" description="Disordered" evidence="1">
    <location>
        <begin position="465"/>
        <end position="599"/>
    </location>
</feature>
<dbReference type="InterPro" id="IPR050348">
    <property type="entry name" value="Protein-Tyr_Phosphatase"/>
</dbReference>
<dbReference type="InterPro" id="IPR003595">
    <property type="entry name" value="Tyr_Pase_cat"/>
</dbReference>
<dbReference type="RefSeq" id="XP_014158554.1">
    <property type="nucleotide sequence ID" value="XM_014303079.1"/>
</dbReference>
<dbReference type="PANTHER" id="PTHR19134">
    <property type="entry name" value="RECEPTOR-TYPE TYROSINE-PROTEIN PHOSPHATASE"/>
    <property type="match status" value="1"/>
</dbReference>
<feature type="compositionally biased region" description="Pro residues" evidence="1">
    <location>
        <begin position="536"/>
        <end position="549"/>
    </location>
</feature>
<evidence type="ECO:0000313" key="4">
    <source>
        <dbReference type="EMBL" id="KNC84652.1"/>
    </source>
</evidence>
<dbReference type="Gene3D" id="3.90.190.10">
    <property type="entry name" value="Protein tyrosine phosphatase superfamily"/>
    <property type="match status" value="1"/>
</dbReference>
<dbReference type="OrthoDB" id="9880441at2759"/>
<dbReference type="GeneID" id="25903647"/>
<dbReference type="PANTHER" id="PTHR19134:SF449">
    <property type="entry name" value="TYROSINE-PROTEIN PHOSPHATASE 1"/>
    <property type="match status" value="1"/>
</dbReference>
<name>A0A0L0G6L9_9EUKA</name>
<sequence>MEYIQPIARSSLTPNDDPPAADVVDVPGVGIIDVPEINLATVVPALAGPISPSGNTKDTESTDRDGGSAETNTESEAKDVHVDNQSSGGSTVAVPLPVETPLSDIAADEVNAMLPPPPSDSAQFDDSDVEVSSDANAQPSASPVPAYESGDDDIKPTPSVTVTDIDENSINFDDSNTSQALGSMAPRETPAREFSDQVDLLKMGNGIESEFERINQESKQKAQSLTTNIGSAQKNSYKNAEGAPLPYDHSIVELEGEDLYYNANLISGKQKGDRQYIAAQGPTEATFKDFWTMIWQEEVHVIVMVADDNEVYKYWTDKDESQPVSEVLDVMTTELFDYGKFLLRVLSLSDYETEESRWIYQIQHKDFNSFNVDGFKDLLKFIDHYESQSPGKTVLVHCVHGCGRTGTVIAADIMKNKLEANPDMDIDLPSLVKNLREERASLIASVDNYAFLYEYVASLTRDIHGQKEKESAPPTPEPQLLKSGDEDEGRKRSGSAVYKPTSKDVPHYYRDSITPMDKPIDVPDEFDERQAKRGPPRPPAPKRPPPPPSTVIRGVSSTRGPPKSPARSPALGSVSNTPSRQASVSGHGTVHFGDDAVEPLDPPILVKKRSFLQRMSHKIKKTAKYGNIPMIRPQKGEHKLEHKMKKAESQYMEPTLVSEWIDKLNSDEKAPTLTLSPPEAERKVAPSLDKSIGLISYEALKVDNWFARPKGPRSMPLQWFQGLPPTNEY</sequence>
<reference evidence="4 5" key="1">
    <citation type="submission" date="2011-02" db="EMBL/GenBank/DDBJ databases">
        <title>The Genome Sequence of Sphaeroforma arctica JP610.</title>
        <authorList>
            <consortium name="The Broad Institute Genome Sequencing Platform"/>
            <person name="Russ C."/>
            <person name="Cuomo C."/>
            <person name="Young S.K."/>
            <person name="Zeng Q."/>
            <person name="Gargeya S."/>
            <person name="Alvarado L."/>
            <person name="Berlin A."/>
            <person name="Chapman S.B."/>
            <person name="Chen Z."/>
            <person name="Freedman E."/>
            <person name="Gellesch M."/>
            <person name="Goldberg J."/>
            <person name="Griggs A."/>
            <person name="Gujja S."/>
            <person name="Heilman E."/>
            <person name="Heiman D."/>
            <person name="Howarth C."/>
            <person name="Mehta T."/>
            <person name="Neiman D."/>
            <person name="Pearson M."/>
            <person name="Roberts A."/>
            <person name="Saif S."/>
            <person name="Shea T."/>
            <person name="Shenoy N."/>
            <person name="Sisk P."/>
            <person name="Stolte C."/>
            <person name="Sykes S."/>
            <person name="White J."/>
            <person name="Yandava C."/>
            <person name="Burger G."/>
            <person name="Gray M.W."/>
            <person name="Holland P.W.H."/>
            <person name="King N."/>
            <person name="Lang F.B.F."/>
            <person name="Roger A.J."/>
            <person name="Ruiz-Trillo I."/>
            <person name="Haas B."/>
            <person name="Nusbaum C."/>
            <person name="Birren B."/>
        </authorList>
    </citation>
    <scope>NUCLEOTIDE SEQUENCE [LARGE SCALE GENOMIC DNA]</scope>
    <source>
        <strain evidence="4 5">JP610</strain>
    </source>
</reference>
<feature type="compositionally biased region" description="Basic and acidic residues" evidence="1">
    <location>
        <begin position="501"/>
        <end position="510"/>
    </location>
</feature>
<dbReference type="PRINTS" id="PR00700">
    <property type="entry name" value="PRTYPHPHTASE"/>
</dbReference>
<dbReference type="CDD" id="cd00047">
    <property type="entry name" value="PTPc"/>
    <property type="match status" value="1"/>
</dbReference>
<accession>A0A0L0G6L9</accession>
<keyword evidence="5" id="KW-1185">Reference proteome</keyword>
<dbReference type="eggNOG" id="KOG0792">
    <property type="taxonomic scope" value="Eukaryota"/>
</dbReference>
<dbReference type="PROSITE" id="PS50055">
    <property type="entry name" value="TYR_PHOSPHATASE_PTP"/>
    <property type="match status" value="1"/>
</dbReference>
<protein>
    <recommendedName>
        <fullName evidence="6">Tyrosine specific protein phosphatases domain-containing protein</fullName>
    </recommendedName>
</protein>
<feature type="compositionally biased region" description="Polar residues" evidence="1">
    <location>
        <begin position="573"/>
        <end position="586"/>
    </location>
</feature>
<evidence type="ECO:0000256" key="1">
    <source>
        <dbReference type="SAM" id="MobiDB-lite"/>
    </source>
</evidence>
<feature type="region of interest" description="Disordered" evidence="1">
    <location>
        <begin position="1"/>
        <end position="22"/>
    </location>
</feature>
<dbReference type="PROSITE" id="PS00383">
    <property type="entry name" value="TYR_PHOSPHATASE_1"/>
    <property type="match status" value="1"/>
</dbReference>
<evidence type="ECO:0000313" key="5">
    <source>
        <dbReference type="Proteomes" id="UP000054560"/>
    </source>
</evidence>
<dbReference type="PROSITE" id="PS50056">
    <property type="entry name" value="TYR_PHOSPHATASE_2"/>
    <property type="match status" value="1"/>
</dbReference>
<dbReference type="SUPFAM" id="SSF52799">
    <property type="entry name" value="(Phosphotyrosine protein) phosphatases II"/>
    <property type="match status" value="1"/>
</dbReference>
<dbReference type="AlphaFoldDB" id="A0A0L0G6L9"/>
<organism evidence="4 5">
    <name type="scientific">Sphaeroforma arctica JP610</name>
    <dbReference type="NCBI Taxonomy" id="667725"/>
    <lineage>
        <taxon>Eukaryota</taxon>
        <taxon>Ichthyosporea</taxon>
        <taxon>Ichthyophonida</taxon>
        <taxon>Sphaeroforma</taxon>
    </lineage>
</organism>
<dbReference type="SMART" id="SM00194">
    <property type="entry name" value="PTPc"/>
    <property type="match status" value="1"/>
</dbReference>
<evidence type="ECO:0008006" key="6">
    <source>
        <dbReference type="Google" id="ProtNLM"/>
    </source>
</evidence>
<dbReference type="InterPro" id="IPR016130">
    <property type="entry name" value="Tyr_Pase_AS"/>
</dbReference>
<feature type="domain" description="Tyrosine-protein phosphatase" evidence="2">
    <location>
        <begin position="207"/>
        <end position="459"/>
    </location>
</feature>
<dbReference type="EMBL" id="KQ241750">
    <property type="protein sequence ID" value="KNC84652.1"/>
    <property type="molecule type" value="Genomic_DNA"/>
</dbReference>
<evidence type="ECO:0000259" key="2">
    <source>
        <dbReference type="PROSITE" id="PS50055"/>
    </source>
</evidence>
<feature type="compositionally biased region" description="Polar residues" evidence="1">
    <location>
        <begin position="158"/>
        <end position="181"/>
    </location>
</feature>
<dbReference type="InterPro" id="IPR000387">
    <property type="entry name" value="Tyr_Pase_dom"/>
</dbReference>
<dbReference type="Proteomes" id="UP000054560">
    <property type="component" value="Unassembled WGS sequence"/>
</dbReference>
<feature type="compositionally biased region" description="Basic and acidic residues" evidence="1">
    <location>
        <begin position="57"/>
        <end position="67"/>
    </location>
</feature>
<gene>
    <name evidence="4" type="ORF">SARC_03143</name>
</gene>
<dbReference type="STRING" id="667725.A0A0L0G6L9"/>
<dbReference type="GO" id="GO:0004725">
    <property type="term" value="F:protein tyrosine phosphatase activity"/>
    <property type="evidence" value="ECO:0007669"/>
    <property type="project" value="InterPro"/>
</dbReference>
<dbReference type="Pfam" id="PF00102">
    <property type="entry name" value="Y_phosphatase"/>
    <property type="match status" value="1"/>
</dbReference>
<feature type="region of interest" description="Disordered" evidence="1">
    <location>
        <begin position="46"/>
        <end position="194"/>
    </location>
</feature>
<feature type="domain" description="Tyrosine specific protein phosphatases" evidence="3">
    <location>
        <begin position="376"/>
        <end position="450"/>
    </location>
</feature>
<dbReference type="InterPro" id="IPR029021">
    <property type="entry name" value="Prot-tyrosine_phosphatase-like"/>
</dbReference>